<dbReference type="InterPro" id="IPR009493">
    <property type="entry name" value="P2_GpE"/>
</dbReference>
<dbReference type="Proteomes" id="UP000036890">
    <property type="component" value="Unassembled WGS sequence"/>
</dbReference>
<gene>
    <name evidence="1" type="ORF">W7K_17915</name>
</gene>
<dbReference type="Pfam" id="PF06528">
    <property type="entry name" value="Phage_P2_GpE"/>
    <property type="match status" value="1"/>
</dbReference>
<dbReference type="EMBL" id="AJLO02000039">
    <property type="protein sequence ID" value="KOE97835.1"/>
    <property type="molecule type" value="Genomic_DNA"/>
</dbReference>
<sequence length="38" mass="4305">MADIAVIFSFTLTELSALSLSELIQWRQRAHERSGAQQ</sequence>
<evidence type="ECO:0000313" key="2">
    <source>
        <dbReference type="Proteomes" id="UP000036890"/>
    </source>
</evidence>
<evidence type="ECO:0000313" key="1">
    <source>
        <dbReference type="EMBL" id="KOE97835.1"/>
    </source>
</evidence>
<organism evidence="1 2">
    <name type="scientific">Stenotrophomonas geniculata N1</name>
    <dbReference type="NCBI Taxonomy" id="1167641"/>
    <lineage>
        <taxon>Bacteria</taxon>
        <taxon>Pseudomonadati</taxon>
        <taxon>Pseudomonadota</taxon>
        <taxon>Gammaproteobacteria</taxon>
        <taxon>Lysobacterales</taxon>
        <taxon>Lysobacteraceae</taxon>
        <taxon>Stenotrophomonas</taxon>
    </lineage>
</organism>
<protein>
    <submittedName>
        <fullName evidence="1">Phage tail protein, P2 GpE family</fullName>
    </submittedName>
</protein>
<reference evidence="1 2" key="1">
    <citation type="journal article" date="2012" name="J. Bacteriol.">
        <title>Genome sequence of a novel nicotine-degrading strain, Pseudomonas geniculata N1.</title>
        <authorList>
            <person name="Tang H."/>
            <person name="Yu H."/>
            <person name="Tai C."/>
            <person name="Huang K."/>
            <person name="Liu Y."/>
            <person name="Wang L."/>
            <person name="Yao Y."/>
            <person name="Wu G."/>
            <person name="Xu P."/>
        </authorList>
    </citation>
    <scope>NUCLEOTIDE SEQUENCE [LARGE SCALE GENOMIC DNA]</scope>
    <source>
        <strain evidence="1 2">N1</strain>
    </source>
</reference>
<dbReference type="RefSeq" id="WP_010481644.1">
    <property type="nucleotide sequence ID" value="NZ_AJLO02000039.1"/>
</dbReference>
<name>A0A0L8A6A4_9GAMM</name>
<comment type="caution">
    <text evidence="1">The sequence shown here is derived from an EMBL/GenBank/DDBJ whole genome shotgun (WGS) entry which is preliminary data.</text>
</comment>
<proteinExistence type="predicted"/>
<dbReference type="AlphaFoldDB" id="A0A0L8A6A4"/>
<accession>A0A0L8A6A4</accession>